<feature type="compositionally biased region" description="Polar residues" evidence="1">
    <location>
        <begin position="111"/>
        <end position="130"/>
    </location>
</feature>
<reference evidence="2" key="1">
    <citation type="journal article" date="2022" name="bioRxiv">
        <title>Sequencing and chromosome-scale assembly of the giantPleurodeles waltlgenome.</title>
        <authorList>
            <person name="Brown T."/>
            <person name="Elewa A."/>
            <person name="Iarovenko S."/>
            <person name="Subramanian E."/>
            <person name="Araus A.J."/>
            <person name="Petzold A."/>
            <person name="Susuki M."/>
            <person name="Suzuki K.-i.T."/>
            <person name="Hayashi T."/>
            <person name="Toyoda A."/>
            <person name="Oliveira C."/>
            <person name="Osipova E."/>
            <person name="Leigh N.D."/>
            <person name="Simon A."/>
            <person name="Yun M.H."/>
        </authorList>
    </citation>
    <scope>NUCLEOTIDE SEQUENCE</scope>
    <source>
        <strain evidence="2">20211129_DDA</strain>
        <tissue evidence="2">Liver</tissue>
    </source>
</reference>
<evidence type="ECO:0000256" key="1">
    <source>
        <dbReference type="SAM" id="MobiDB-lite"/>
    </source>
</evidence>
<feature type="compositionally biased region" description="Low complexity" evidence="1">
    <location>
        <begin position="1"/>
        <end position="17"/>
    </location>
</feature>
<accession>A0AAV7SI93</accession>
<keyword evidence="3" id="KW-1185">Reference proteome</keyword>
<dbReference type="Proteomes" id="UP001066276">
    <property type="component" value="Chromosome 4_2"/>
</dbReference>
<feature type="region of interest" description="Disordered" evidence="1">
    <location>
        <begin position="1"/>
        <end position="146"/>
    </location>
</feature>
<gene>
    <name evidence="2" type="ORF">NDU88_004259</name>
</gene>
<organism evidence="2 3">
    <name type="scientific">Pleurodeles waltl</name>
    <name type="common">Iberian ribbed newt</name>
    <dbReference type="NCBI Taxonomy" id="8319"/>
    <lineage>
        <taxon>Eukaryota</taxon>
        <taxon>Metazoa</taxon>
        <taxon>Chordata</taxon>
        <taxon>Craniata</taxon>
        <taxon>Vertebrata</taxon>
        <taxon>Euteleostomi</taxon>
        <taxon>Amphibia</taxon>
        <taxon>Batrachia</taxon>
        <taxon>Caudata</taxon>
        <taxon>Salamandroidea</taxon>
        <taxon>Salamandridae</taxon>
        <taxon>Pleurodelinae</taxon>
        <taxon>Pleurodeles</taxon>
    </lineage>
</organism>
<evidence type="ECO:0000313" key="3">
    <source>
        <dbReference type="Proteomes" id="UP001066276"/>
    </source>
</evidence>
<name>A0AAV7SI93_PLEWA</name>
<protein>
    <submittedName>
        <fullName evidence="2">Uncharacterized protein</fullName>
    </submittedName>
</protein>
<sequence length="146" mass="15188">MEPGLPSSQLQSSLQSPAQGWPNSPGSPAGRNRRNPRTSVIKGGLWPDAAADLAPKEESTALPPHSGWQGLSSAASPAARQHFQKGHADAPNSRRPRQPEARPGRIAAVSSGHTRTISATNGSHQLSSLQGDPGAEIQHLHAVPTG</sequence>
<comment type="caution">
    <text evidence="2">The sequence shown here is derived from an EMBL/GenBank/DDBJ whole genome shotgun (WGS) entry which is preliminary data.</text>
</comment>
<proteinExistence type="predicted"/>
<dbReference type="AlphaFoldDB" id="A0AAV7SI93"/>
<dbReference type="EMBL" id="JANPWB010000008">
    <property type="protein sequence ID" value="KAJ1163807.1"/>
    <property type="molecule type" value="Genomic_DNA"/>
</dbReference>
<evidence type="ECO:0000313" key="2">
    <source>
        <dbReference type="EMBL" id="KAJ1163807.1"/>
    </source>
</evidence>